<organism evidence="2 3">
    <name type="scientific">Gordonia phage Beenie</name>
    <dbReference type="NCBI Taxonomy" id="2079397"/>
    <lineage>
        <taxon>Viruses</taxon>
        <taxon>Duplodnaviria</taxon>
        <taxon>Heunggongvirae</taxon>
        <taxon>Uroviricota</taxon>
        <taxon>Caudoviricetes</taxon>
        <taxon>Beenievirus</taxon>
        <taxon>Beenievirus beenie</taxon>
    </lineage>
</organism>
<feature type="domain" description="Putative exodeoxyribonuclease 8 PDDEXK-like" evidence="1">
    <location>
        <begin position="48"/>
        <end position="248"/>
    </location>
</feature>
<dbReference type="GeneID" id="77929904"/>
<keyword evidence="2" id="KW-0378">Hydrolase</keyword>
<reference evidence="2 3" key="1">
    <citation type="submission" date="2018-01" db="EMBL/GenBank/DDBJ databases">
        <authorList>
            <person name="Giglietti G.M."/>
            <person name="Stoner T.H."/>
            <person name="Pope W.H."/>
            <person name="Garlena R.A."/>
            <person name="Russell D.A."/>
            <person name="Jacobs-Sera D."/>
            <person name="Hatfull G.F."/>
        </authorList>
    </citation>
    <scope>NUCLEOTIDE SEQUENCE [LARGE SCALE GENOMIC DNA]</scope>
</reference>
<gene>
    <name evidence="2" type="primary">47</name>
    <name evidence="2" type="ORF">PBI_BEENIE_47</name>
</gene>
<protein>
    <submittedName>
        <fullName evidence="2">RecE-like exonuclease</fullName>
    </submittedName>
</protein>
<dbReference type="Gene3D" id="3.90.320.10">
    <property type="match status" value="1"/>
</dbReference>
<dbReference type="GO" id="GO:0004527">
    <property type="term" value="F:exonuclease activity"/>
    <property type="evidence" value="ECO:0007669"/>
    <property type="project" value="UniProtKB-KW"/>
</dbReference>
<name>A0A2K9VH24_9CAUD</name>
<evidence type="ECO:0000313" key="2">
    <source>
        <dbReference type="EMBL" id="AUV61612.1"/>
    </source>
</evidence>
<keyword evidence="2" id="KW-0540">Nuclease</keyword>
<accession>A0A2K9VH24</accession>
<keyword evidence="2" id="KW-0269">Exonuclease</keyword>
<dbReference type="Pfam" id="PF12684">
    <property type="entry name" value="DUF3799"/>
    <property type="match status" value="1"/>
</dbReference>
<dbReference type="KEGG" id="vg:77929904"/>
<dbReference type="InterPro" id="IPR011604">
    <property type="entry name" value="PDDEXK-like_dom_sf"/>
</dbReference>
<keyword evidence="3" id="KW-1185">Reference proteome</keyword>
<dbReference type="Proteomes" id="UP000241442">
    <property type="component" value="Segment"/>
</dbReference>
<dbReference type="InterPro" id="IPR024432">
    <property type="entry name" value="Put_RecE_PDDEXK-like_dom"/>
</dbReference>
<dbReference type="EMBL" id="MG845393">
    <property type="protein sequence ID" value="AUV61612.1"/>
    <property type="molecule type" value="Genomic_DNA"/>
</dbReference>
<proteinExistence type="predicted"/>
<sequence length="279" mass="30687">MTIPAEDGIYAGLSDEVYHSDRDSLSSTGAKTILEPGGPAKLRYALRKESKAYDYGHVAHLLILGEGASLSVIDAKDWKTKAAQEARKAAYDTGKVPILKHVFRQAQDLAGAVHSHPLAGYLFSEGVAEQSIWAHDPTTGARIRCRPDWFRGTTFVDLKTTADAGHFDKSIESYSYHQSAAHYLHTAECADIDVDLFVFVAVEKDPPYLIDVCELSAKDLGTGRDLTRAAINLFAHCQRTDTWPGLPERLRVAQLPEWSRHKADRAINRATTLIEGATA</sequence>
<dbReference type="RefSeq" id="YP_010654062.1">
    <property type="nucleotide sequence ID" value="NC_070806.1"/>
</dbReference>
<evidence type="ECO:0000259" key="1">
    <source>
        <dbReference type="Pfam" id="PF12684"/>
    </source>
</evidence>
<evidence type="ECO:0000313" key="3">
    <source>
        <dbReference type="Proteomes" id="UP000241442"/>
    </source>
</evidence>